<accession>A0A7J7KAX2</accession>
<keyword evidence="8" id="KW-1185">Reference proteome</keyword>
<keyword evidence="3" id="KW-0235">DNA replication</keyword>
<dbReference type="PRINTS" id="PR00339">
    <property type="entry name" value="PCNACYCLIN"/>
</dbReference>
<proteinExistence type="inferred from homology"/>
<dbReference type="PANTHER" id="PTHR11352:SF0">
    <property type="entry name" value="PROLIFERATING CELL NUCLEAR ANTIGEN"/>
    <property type="match status" value="1"/>
</dbReference>
<keyword evidence="5" id="KW-0539">Nucleus</keyword>
<dbReference type="Pfam" id="PF00705">
    <property type="entry name" value="PCNA_N"/>
    <property type="match status" value="1"/>
</dbReference>
<dbReference type="GO" id="GO:0006298">
    <property type="term" value="P:mismatch repair"/>
    <property type="evidence" value="ECO:0007669"/>
    <property type="project" value="TreeGrafter"/>
</dbReference>
<feature type="domain" description="Proliferating cell nuclear antigen PCNA N-terminal" evidence="6">
    <location>
        <begin position="1"/>
        <end position="125"/>
    </location>
</feature>
<dbReference type="Gene3D" id="3.10.150.10">
    <property type="entry name" value="DNA Polymerase III, subunit A, domain 2"/>
    <property type="match status" value="1"/>
</dbReference>
<dbReference type="GO" id="GO:0019985">
    <property type="term" value="P:translesion synthesis"/>
    <property type="evidence" value="ECO:0007669"/>
    <property type="project" value="TreeGrafter"/>
</dbReference>
<protein>
    <submittedName>
        <fullName evidence="7">PCNA</fullName>
    </submittedName>
</protein>
<evidence type="ECO:0000256" key="4">
    <source>
        <dbReference type="ARBA" id="ARBA00023125"/>
    </source>
</evidence>
<sequence length="237" mass="26051">MFEARMSDTTVMKRLMDAITTLIDDGSFDISSKGISLQAMDSSHVALVAMCLRNEAFDPFRCDRNLSLGIQCKQMGKILKCSANNDVMTLKAEDDGDVLNMVFESPNGDRMSEFAMKLTDIDIEQSCRDLSNFGESVTICVTKDGLKFSVKGDSSNASMKFSQNGAGDDGNDVSIDLNDPCTLTFAVKYLNHFTKAAPLSERVTLSLSNDTPLVVEYKIGDGLGHIRYYLAPKMEED</sequence>
<dbReference type="OrthoDB" id="534348at2759"/>
<comment type="subcellular location">
    <subcellularLocation>
        <location evidence="1">Nucleus</location>
    </subcellularLocation>
</comment>
<dbReference type="Gene3D" id="3.70.10.10">
    <property type="match status" value="1"/>
</dbReference>
<dbReference type="GO" id="GO:0003677">
    <property type="term" value="F:DNA binding"/>
    <property type="evidence" value="ECO:0007669"/>
    <property type="project" value="UniProtKB-KW"/>
</dbReference>
<dbReference type="HAMAP" id="MF_00317">
    <property type="entry name" value="DNApol_clamp_arch"/>
    <property type="match status" value="1"/>
</dbReference>
<dbReference type="GO" id="GO:0043626">
    <property type="term" value="C:PCNA complex"/>
    <property type="evidence" value="ECO:0007669"/>
    <property type="project" value="TreeGrafter"/>
</dbReference>
<evidence type="ECO:0000256" key="3">
    <source>
        <dbReference type="ARBA" id="ARBA00022705"/>
    </source>
</evidence>
<dbReference type="SUPFAM" id="SSF55979">
    <property type="entry name" value="DNA clamp"/>
    <property type="match status" value="2"/>
</dbReference>
<dbReference type="NCBIfam" id="TIGR00590">
    <property type="entry name" value="pcna"/>
    <property type="match status" value="2"/>
</dbReference>
<dbReference type="AlphaFoldDB" id="A0A7J7KAX2"/>
<dbReference type="GO" id="GO:0006272">
    <property type="term" value="P:leading strand elongation"/>
    <property type="evidence" value="ECO:0007669"/>
    <property type="project" value="TreeGrafter"/>
</dbReference>
<dbReference type="PANTHER" id="PTHR11352">
    <property type="entry name" value="PROLIFERATING CELL NUCLEAR ANTIGEN"/>
    <property type="match status" value="1"/>
</dbReference>
<comment type="caution">
    <text evidence="7">The sequence shown here is derived from an EMBL/GenBank/DDBJ whole genome shotgun (WGS) entry which is preliminary data.</text>
</comment>
<dbReference type="InterPro" id="IPR000730">
    <property type="entry name" value="Pr_cel_nuc_antig"/>
</dbReference>
<keyword evidence="4" id="KW-0238">DNA-binding</keyword>
<dbReference type="PROSITE" id="PS01251">
    <property type="entry name" value="PCNA_1"/>
    <property type="match status" value="1"/>
</dbReference>
<evidence type="ECO:0000313" key="8">
    <source>
        <dbReference type="Proteomes" id="UP000593567"/>
    </source>
</evidence>
<comment type="similarity">
    <text evidence="2">Belongs to the PCNA family.</text>
</comment>
<organism evidence="7 8">
    <name type="scientific">Bugula neritina</name>
    <name type="common">Brown bryozoan</name>
    <name type="synonym">Sertularia neritina</name>
    <dbReference type="NCBI Taxonomy" id="10212"/>
    <lineage>
        <taxon>Eukaryota</taxon>
        <taxon>Metazoa</taxon>
        <taxon>Spiralia</taxon>
        <taxon>Lophotrochozoa</taxon>
        <taxon>Bryozoa</taxon>
        <taxon>Gymnolaemata</taxon>
        <taxon>Cheilostomatida</taxon>
        <taxon>Flustrina</taxon>
        <taxon>Buguloidea</taxon>
        <taxon>Bugulidae</taxon>
        <taxon>Bugula</taxon>
    </lineage>
</organism>
<evidence type="ECO:0000256" key="5">
    <source>
        <dbReference type="ARBA" id="ARBA00023242"/>
    </source>
</evidence>
<evidence type="ECO:0000256" key="1">
    <source>
        <dbReference type="ARBA" id="ARBA00004123"/>
    </source>
</evidence>
<dbReference type="InterPro" id="IPR046938">
    <property type="entry name" value="DNA_clamp_sf"/>
</dbReference>
<evidence type="ECO:0000256" key="2">
    <source>
        <dbReference type="ARBA" id="ARBA00010462"/>
    </source>
</evidence>
<evidence type="ECO:0000259" key="6">
    <source>
        <dbReference type="Pfam" id="PF00705"/>
    </source>
</evidence>
<dbReference type="GO" id="GO:0030337">
    <property type="term" value="F:DNA polymerase processivity factor activity"/>
    <property type="evidence" value="ECO:0007669"/>
    <property type="project" value="InterPro"/>
</dbReference>
<evidence type="ECO:0000313" key="7">
    <source>
        <dbReference type="EMBL" id="KAF6035799.1"/>
    </source>
</evidence>
<dbReference type="GO" id="GO:0006275">
    <property type="term" value="P:regulation of DNA replication"/>
    <property type="evidence" value="ECO:0007669"/>
    <property type="project" value="InterPro"/>
</dbReference>
<dbReference type="InterPro" id="IPR022659">
    <property type="entry name" value="Pr_cel_nuc_antig_CS"/>
</dbReference>
<gene>
    <name evidence="7" type="ORF">EB796_005900</name>
</gene>
<dbReference type="CDD" id="cd00577">
    <property type="entry name" value="PCNA"/>
    <property type="match status" value="1"/>
</dbReference>
<dbReference type="FunFam" id="3.10.150.10:FF:000006">
    <property type="entry name" value="Proliferating cell nuclear antigen"/>
    <property type="match status" value="1"/>
</dbReference>
<dbReference type="Proteomes" id="UP000593567">
    <property type="component" value="Unassembled WGS sequence"/>
</dbReference>
<name>A0A7J7KAX2_BUGNE</name>
<reference evidence="7" key="1">
    <citation type="submission" date="2020-06" db="EMBL/GenBank/DDBJ databases">
        <title>Draft genome of Bugula neritina, a colonial animal packing powerful symbionts and potential medicines.</title>
        <authorList>
            <person name="Rayko M."/>
        </authorList>
    </citation>
    <scope>NUCLEOTIDE SEQUENCE [LARGE SCALE GENOMIC DNA]</scope>
    <source>
        <strain evidence="7">Kwan_BN1</strain>
    </source>
</reference>
<dbReference type="InterPro" id="IPR022648">
    <property type="entry name" value="Pr_cel_nuc_antig_N"/>
</dbReference>
<dbReference type="EMBL" id="VXIV02000828">
    <property type="protein sequence ID" value="KAF6035799.1"/>
    <property type="molecule type" value="Genomic_DNA"/>
</dbReference>